<feature type="transmembrane region" description="Helical" evidence="8">
    <location>
        <begin position="12"/>
        <end position="29"/>
    </location>
</feature>
<keyword evidence="6 8" id="KW-0472">Membrane</keyword>
<feature type="transmembrane region" description="Helical" evidence="8">
    <location>
        <begin position="36"/>
        <end position="56"/>
    </location>
</feature>
<organism evidence="10 11">
    <name type="scientific">Candidatus Solincola sediminis</name>
    <dbReference type="NCBI Taxonomy" id="1797199"/>
    <lineage>
        <taxon>Bacteria</taxon>
        <taxon>Bacillati</taxon>
        <taxon>Actinomycetota</taxon>
        <taxon>Candidatus Geothermincolia</taxon>
        <taxon>Candidatus Geothermincolales</taxon>
        <taxon>Candidatus Geothermincolaceae</taxon>
        <taxon>Candidatus Solincola</taxon>
    </lineage>
</organism>
<evidence type="ECO:0000259" key="9">
    <source>
        <dbReference type="Pfam" id="PF03458"/>
    </source>
</evidence>
<evidence type="ECO:0000256" key="5">
    <source>
        <dbReference type="ARBA" id="ARBA00022989"/>
    </source>
</evidence>
<dbReference type="Pfam" id="PF03458">
    <property type="entry name" value="Gly_transporter"/>
    <property type="match status" value="2"/>
</dbReference>
<comment type="caution">
    <text evidence="10">The sequence shown here is derived from an EMBL/GenBank/DDBJ whole genome shotgun (WGS) entry which is preliminary data.</text>
</comment>
<dbReference type="PANTHER" id="PTHR30506">
    <property type="entry name" value="INNER MEMBRANE PROTEIN"/>
    <property type="match status" value="1"/>
</dbReference>
<dbReference type="PANTHER" id="PTHR30506:SF3">
    <property type="entry name" value="UPF0126 INNER MEMBRANE PROTEIN YADS-RELATED"/>
    <property type="match status" value="1"/>
</dbReference>
<evidence type="ECO:0000256" key="6">
    <source>
        <dbReference type="ARBA" id="ARBA00023136"/>
    </source>
</evidence>
<feature type="region of interest" description="Disordered" evidence="7">
    <location>
        <begin position="221"/>
        <end position="240"/>
    </location>
</feature>
<dbReference type="AlphaFoldDB" id="A0A1F2WI88"/>
<evidence type="ECO:0000256" key="4">
    <source>
        <dbReference type="ARBA" id="ARBA00022692"/>
    </source>
</evidence>
<keyword evidence="5 8" id="KW-1133">Transmembrane helix</keyword>
<feature type="transmembrane region" description="Helical" evidence="8">
    <location>
        <begin position="115"/>
        <end position="135"/>
    </location>
</feature>
<sequence length="240" mass="25863">MLEGQFLLPRTYDLIAVFLFAMTGAIVAYRKGYDYVGLFILALSVGAGGGIIRDSIFLNEVPLFITDWRYLAVILCACALVIIGRERIMRANLLFVLADGLGLGLYAVVGAQKGINAGFSVLAAALIGLINAVGGGLLRDLFSAEEPYLVQAGGQLYSLAAVLGVSTFLAVGVGAKLNAQASAFIAIGVAFAARIVFIFFDIRSSPAKEHRTRHAIKRFSPKLDLRKKRPEDGERRLPQR</sequence>
<feature type="transmembrane region" description="Helical" evidence="8">
    <location>
        <begin position="91"/>
        <end position="109"/>
    </location>
</feature>
<keyword evidence="3" id="KW-1003">Cell membrane</keyword>
<evidence type="ECO:0000256" key="1">
    <source>
        <dbReference type="ARBA" id="ARBA00004651"/>
    </source>
</evidence>
<feature type="transmembrane region" description="Helical" evidence="8">
    <location>
        <begin position="68"/>
        <end position="84"/>
    </location>
</feature>
<dbReference type="InterPro" id="IPR005115">
    <property type="entry name" value="Gly_transporter"/>
</dbReference>
<dbReference type="Proteomes" id="UP000177876">
    <property type="component" value="Unassembled WGS sequence"/>
</dbReference>
<evidence type="ECO:0000256" key="3">
    <source>
        <dbReference type="ARBA" id="ARBA00022475"/>
    </source>
</evidence>
<evidence type="ECO:0000256" key="8">
    <source>
        <dbReference type="SAM" id="Phobius"/>
    </source>
</evidence>
<feature type="transmembrane region" description="Helical" evidence="8">
    <location>
        <begin position="181"/>
        <end position="202"/>
    </location>
</feature>
<keyword evidence="4 8" id="KW-0812">Transmembrane</keyword>
<dbReference type="GO" id="GO:0005886">
    <property type="term" value="C:plasma membrane"/>
    <property type="evidence" value="ECO:0007669"/>
    <property type="project" value="UniProtKB-SubCell"/>
</dbReference>
<name>A0A1F2WI88_9ACTN</name>
<dbReference type="STRING" id="1797197.A2Y75_01100"/>
<dbReference type="EMBL" id="MELK01000044">
    <property type="protein sequence ID" value="OFW56544.1"/>
    <property type="molecule type" value="Genomic_DNA"/>
</dbReference>
<feature type="transmembrane region" description="Helical" evidence="8">
    <location>
        <begin position="156"/>
        <end position="175"/>
    </location>
</feature>
<evidence type="ECO:0000313" key="10">
    <source>
        <dbReference type="EMBL" id="OFW56544.1"/>
    </source>
</evidence>
<evidence type="ECO:0000256" key="7">
    <source>
        <dbReference type="SAM" id="MobiDB-lite"/>
    </source>
</evidence>
<feature type="domain" description="Glycine transporter" evidence="9">
    <location>
        <begin position="97"/>
        <end position="170"/>
    </location>
</feature>
<accession>A0A1F2WI88</accession>
<evidence type="ECO:0000256" key="2">
    <source>
        <dbReference type="ARBA" id="ARBA00008193"/>
    </source>
</evidence>
<protein>
    <recommendedName>
        <fullName evidence="9">Glycine transporter domain-containing protein</fullName>
    </recommendedName>
</protein>
<proteinExistence type="inferred from homology"/>
<gene>
    <name evidence="10" type="ORF">A2Y75_01100</name>
</gene>
<comment type="subcellular location">
    <subcellularLocation>
        <location evidence="1">Cell membrane</location>
        <topology evidence="1">Multi-pass membrane protein</topology>
    </subcellularLocation>
</comment>
<evidence type="ECO:0000313" key="11">
    <source>
        <dbReference type="Proteomes" id="UP000177876"/>
    </source>
</evidence>
<reference evidence="10 11" key="1">
    <citation type="journal article" date="2016" name="Nat. Commun.">
        <title>Thousands of microbial genomes shed light on interconnected biogeochemical processes in an aquifer system.</title>
        <authorList>
            <person name="Anantharaman K."/>
            <person name="Brown C.T."/>
            <person name="Hug L.A."/>
            <person name="Sharon I."/>
            <person name="Castelle C.J."/>
            <person name="Probst A.J."/>
            <person name="Thomas B.C."/>
            <person name="Singh A."/>
            <person name="Wilkins M.J."/>
            <person name="Karaoz U."/>
            <person name="Brodie E.L."/>
            <person name="Williams K.H."/>
            <person name="Hubbard S.S."/>
            <person name="Banfield J.F."/>
        </authorList>
    </citation>
    <scope>NUCLEOTIDE SEQUENCE [LARGE SCALE GENOMIC DNA]</scope>
</reference>
<feature type="domain" description="Glycine transporter" evidence="9">
    <location>
        <begin position="12"/>
        <end position="83"/>
    </location>
</feature>
<comment type="similarity">
    <text evidence="2">Belongs to the UPF0126 family.</text>
</comment>